<dbReference type="GO" id="GO:0006897">
    <property type="term" value="P:endocytosis"/>
    <property type="evidence" value="ECO:0007669"/>
    <property type="project" value="TreeGrafter"/>
</dbReference>
<gene>
    <name evidence="2" type="ORF">BDP27DRAFT_1189504</name>
</gene>
<dbReference type="SMART" id="SM00027">
    <property type="entry name" value="EH"/>
    <property type="match status" value="1"/>
</dbReference>
<dbReference type="InterPro" id="IPR011992">
    <property type="entry name" value="EF-hand-dom_pair"/>
</dbReference>
<dbReference type="Pfam" id="PF12763">
    <property type="entry name" value="EH"/>
    <property type="match status" value="1"/>
</dbReference>
<dbReference type="AlphaFoldDB" id="A0A9P5Q7F4"/>
<feature type="domain" description="EH" evidence="1">
    <location>
        <begin position="34"/>
        <end position="78"/>
    </location>
</feature>
<name>A0A9P5Q7F4_9AGAR</name>
<organism evidence="2 3">
    <name type="scientific">Rhodocollybia butyracea</name>
    <dbReference type="NCBI Taxonomy" id="206335"/>
    <lineage>
        <taxon>Eukaryota</taxon>
        <taxon>Fungi</taxon>
        <taxon>Dikarya</taxon>
        <taxon>Basidiomycota</taxon>
        <taxon>Agaricomycotina</taxon>
        <taxon>Agaricomycetes</taxon>
        <taxon>Agaricomycetidae</taxon>
        <taxon>Agaricales</taxon>
        <taxon>Marasmiineae</taxon>
        <taxon>Omphalotaceae</taxon>
        <taxon>Rhodocollybia</taxon>
    </lineage>
</organism>
<protein>
    <recommendedName>
        <fullName evidence="1">EH domain-containing protein</fullName>
    </recommendedName>
</protein>
<dbReference type="PANTHER" id="PTHR11216">
    <property type="entry name" value="EH DOMAIN"/>
    <property type="match status" value="1"/>
</dbReference>
<accession>A0A9P5Q7F4</accession>
<evidence type="ECO:0000313" key="2">
    <source>
        <dbReference type="EMBL" id="KAF9076541.1"/>
    </source>
</evidence>
<evidence type="ECO:0000313" key="3">
    <source>
        <dbReference type="Proteomes" id="UP000772434"/>
    </source>
</evidence>
<dbReference type="GO" id="GO:0005737">
    <property type="term" value="C:cytoplasm"/>
    <property type="evidence" value="ECO:0007669"/>
    <property type="project" value="TreeGrafter"/>
</dbReference>
<evidence type="ECO:0000259" key="1">
    <source>
        <dbReference type="PROSITE" id="PS50031"/>
    </source>
</evidence>
<dbReference type="InterPro" id="IPR000261">
    <property type="entry name" value="EH_dom"/>
</dbReference>
<dbReference type="SUPFAM" id="SSF47473">
    <property type="entry name" value="EF-hand"/>
    <property type="match status" value="1"/>
</dbReference>
<dbReference type="EMBL" id="JADNRY010000006">
    <property type="protein sequence ID" value="KAF9076541.1"/>
    <property type="molecule type" value="Genomic_DNA"/>
</dbReference>
<dbReference type="PROSITE" id="PS50031">
    <property type="entry name" value="EH"/>
    <property type="match status" value="1"/>
</dbReference>
<dbReference type="Proteomes" id="UP000772434">
    <property type="component" value="Unassembled WGS sequence"/>
</dbReference>
<dbReference type="GO" id="GO:0005886">
    <property type="term" value="C:plasma membrane"/>
    <property type="evidence" value="ECO:0007669"/>
    <property type="project" value="TreeGrafter"/>
</dbReference>
<dbReference type="Gene3D" id="1.10.238.10">
    <property type="entry name" value="EF-hand"/>
    <property type="match status" value="1"/>
</dbReference>
<feature type="non-terminal residue" evidence="2">
    <location>
        <position position="78"/>
    </location>
</feature>
<dbReference type="OrthoDB" id="524326at2759"/>
<comment type="caution">
    <text evidence="2">The sequence shown here is derived from an EMBL/GenBank/DDBJ whole genome shotgun (WGS) entry which is preliminary data.</text>
</comment>
<keyword evidence="3" id="KW-1185">Reference proteome</keyword>
<proteinExistence type="predicted"/>
<reference evidence="2" key="1">
    <citation type="submission" date="2020-11" db="EMBL/GenBank/DDBJ databases">
        <authorList>
            <consortium name="DOE Joint Genome Institute"/>
            <person name="Ahrendt S."/>
            <person name="Riley R."/>
            <person name="Andreopoulos W."/>
            <person name="Labutti K."/>
            <person name="Pangilinan J."/>
            <person name="Ruiz-Duenas F.J."/>
            <person name="Barrasa J.M."/>
            <person name="Sanchez-Garcia M."/>
            <person name="Camarero S."/>
            <person name="Miyauchi S."/>
            <person name="Serrano A."/>
            <person name="Linde D."/>
            <person name="Babiker R."/>
            <person name="Drula E."/>
            <person name="Ayuso-Fernandez I."/>
            <person name="Pacheco R."/>
            <person name="Padilla G."/>
            <person name="Ferreira P."/>
            <person name="Barriuso J."/>
            <person name="Kellner H."/>
            <person name="Castanera R."/>
            <person name="Alfaro M."/>
            <person name="Ramirez L."/>
            <person name="Pisabarro A.G."/>
            <person name="Kuo A."/>
            <person name="Tritt A."/>
            <person name="Lipzen A."/>
            <person name="He G."/>
            <person name="Yan M."/>
            <person name="Ng V."/>
            <person name="Cullen D."/>
            <person name="Martin F."/>
            <person name="Rosso M.-N."/>
            <person name="Henrissat B."/>
            <person name="Hibbett D."/>
            <person name="Martinez A.T."/>
            <person name="Grigoriev I.V."/>
        </authorList>
    </citation>
    <scope>NUCLEOTIDE SEQUENCE</scope>
    <source>
        <strain evidence="2">AH 40177</strain>
    </source>
</reference>
<sequence length="78" mass="8582">PTQQESSLADWILSKAQPDNTTTTHLDAESAVDVFLQTKLSHQVLSKIWTESDIGAKGYLNRNEVTVALRLIGWAQSG</sequence>
<feature type="non-terminal residue" evidence="2">
    <location>
        <position position="1"/>
    </location>
</feature>
<dbReference type="GO" id="GO:0016197">
    <property type="term" value="P:endosomal transport"/>
    <property type="evidence" value="ECO:0007669"/>
    <property type="project" value="TreeGrafter"/>
</dbReference>